<sequence>MTSRDNDVFEATTPGLPVVRPQASGGFFGSLRERLPRGALGVLGVAASLAVFALAAYILGRTLSSLSYADLLNAFRATSGAQILASLALSALSYLFLTGYDVVALYHLRARAPYRVAALASFASYAISFNLGFPIITSAAVRYWIYSRVALNALQVANITVFAGVTFWLGMTLVMGIGFIYGADALEALDGLPAFLHIIPGVLILAGVLFYFAWVTVDRRSIRLRGHALELPGFVPTLAQFTLGVADLCCAAGALYVLLPEGVPLDFVPFVAVYVVACILGVISHAPGGIGVFEATMLHAIPAASHESILASLLLFRMIYYFLPFVVALALLGADEGARRWGTLRDAIARILEERSN</sequence>
<feature type="transmembrane region" description="Helical" evidence="6">
    <location>
        <begin position="156"/>
        <end position="182"/>
    </location>
</feature>
<evidence type="ECO:0000256" key="5">
    <source>
        <dbReference type="ARBA" id="ARBA00023136"/>
    </source>
</evidence>
<dbReference type="Pfam" id="PF03706">
    <property type="entry name" value="LPG_synthase_TM"/>
    <property type="match status" value="1"/>
</dbReference>
<keyword evidence="2" id="KW-1003">Cell membrane</keyword>
<keyword evidence="4 6" id="KW-1133">Transmembrane helix</keyword>
<feature type="transmembrane region" description="Helical" evidence="6">
    <location>
        <begin position="314"/>
        <end position="334"/>
    </location>
</feature>
<dbReference type="InterPro" id="IPR022791">
    <property type="entry name" value="L-PG_synthase/AglD"/>
</dbReference>
<accession>A0A3G8M9E3</accession>
<dbReference type="EMBL" id="CP034086">
    <property type="protein sequence ID" value="AZG77720.1"/>
    <property type="molecule type" value="Genomic_DNA"/>
</dbReference>
<proteinExistence type="predicted"/>
<dbReference type="RefSeq" id="WP_124739373.1">
    <property type="nucleotide sequence ID" value="NZ_CP034086.1"/>
</dbReference>
<feature type="transmembrane region" description="Helical" evidence="6">
    <location>
        <begin position="38"/>
        <end position="59"/>
    </location>
</feature>
<dbReference type="GO" id="GO:0005886">
    <property type="term" value="C:plasma membrane"/>
    <property type="evidence" value="ECO:0007669"/>
    <property type="project" value="UniProtKB-SubCell"/>
</dbReference>
<dbReference type="KEGG" id="mros:EHO51_13840"/>
<name>A0A3G8M9E3_9HYPH</name>
<dbReference type="AlphaFoldDB" id="A0A3G8M9E3"/>
<feature type="transmembrane region" description="Helical" evidence="6">
    <location>
        <begin position="194"/>
        <end position="217"/>
    </location>
</feature>
<evidence type="ECO:0000256" key="3">
    <source>
        <dbReference type="ARBA" id="ARBA00022692"/>
    </source>
</evidence>
<dbReference type="PANTHER" id="PTHR39087:SF2">
    <property type="entry name" value="UPF0104 MEMBRANE PROTEIN MJ1595"/>
    <property type="match status" value="1"/>
</dbReference>
<reference evidence="7 8" key="1">
    <citation type="submission" date="2018-11" db="EMBL/GenBank/DDBJ databases">
        <title>Genome squencing of methanotrophic bacteria isolated from alkaline groundwater in Korea.</title>
        <authorList>
            <person name="Nguyen L.N."/>
        </authorList>
    </citation>
    <scope>NUCLEOTIDE SEQUENCE [LARGE SCALE GENOMIC DNA]</scope>
    <source>
        <strain evidence="7 8">GW6</strain>
    </source>
</reference>
<comment type="subcellular location">
    <subcellularLocation>
        <location evidence="1">Cell membrane</location>
        <topology evidence="1">Multi-pass membrane protein</topology>
    </subcellularLocation>
</comment>
<evidence type="ECO:0000313" key="8">
    <source>
        <dbReference type="Proteomes" id="UP000273982"/>
    </source>
</evidence>
<keyword evidence="3 6" id="KW-0812">Transmembrane</keyword>
<dbReference type="Proteomes" id="UP000273982">
    <property type="component" value="Chromosome"/>
</dbReference>
<organism evidence="7 8">
    <name type="scientific">Methylocystis rosea</name>
    <dbReference type="NCBI Taxonomy" id="173366"/>
    <lineage>
        <taxon>Bacteria</taxon>
        <taxon>Pseudomonadati</taxon>
        <taxon>Pseudomonadota</taxon>
        <taxon>Alphaproteobacteria</taxon>
        <taxon>Hyphomicrobiales</taxon>
        <taxon>Methylocystaceae</taxon>
        <taxon>Methylocystis</taxon>
    </lineage>
</organism>
<feature type="transmembrane region" description="Helical" evidence="6">
    <location>
        <begin position="80"/>
        <end position="97"/>
    </location>
</feature>
<evidence type="ECO:0000256" key="2">
    <source>
        <dbReference type="ARBA" id="ARBA00022475"/>
    </source>
</evidence>
<feature type="transmembrane region" description="Helical" evidence="6">
    <location>
        <begin position="117"/>
        <end position="144"/>
    </location>
</feature>
<evidence type="ECO:0000256" key="1">
    <source>
        <dbReference type="ARBA" id="ARBA00004651"/>
    </source>
</evidence>
<evidence type="ECO:0000256" key="4">
    <source>
        <dbReference type="ARBA" id="ARBA00022989"/>
    </source>
</evidence>
<feature type="transmembrane region" description="Helical" evidence="6">
    <location>
        <begin position="238"/>
        <end position="259"/>
    </location>
</feature>
<gene>
    <name evidence="7" type="ORF">EHO51_13840</name>
</gene>
<feature type="transmembrane region" description="Helical" evidence="6">
    <location>
        <begin position="271"/>
        <end position="293"/>
    </location>
</feature>
<evidence type="ECO:0000256" key="6">
    <source>
        <dbReference type="SAM" id="Phobius"/>
    </source>
</evidence>
<dbReference type="PANTHER" id="PTHR39087">
    <property type="entry name" value="UPF0104 MEMBRANE PROTEIN MJ1595"/>
    <property type="match status" value="1"/>
</dbReference>
<protein>
    <submittedName>
        <fullName evidence="7">UPF0104 family protein</fullName>
    </submittedName>
</protein>
<keyword evidence="5 6" id="KW-0472">Membrane</keyword>
<evidence type="ECO:0000313" key="7">
    <source>
        <dbReference type="EMBL" id="AZG77720.1"/>
    </source>
</evidence>